<evidence type="ECO:0000313" key="4">
    <source>
        <dbReference type="EMBL" id="QQM44585.1"/>
    </source>
</evidence>
<evidence type="ECO:0000256" key="2">
    <source>
        <dbReference type="SAM" id="MobiDB-lite"/>
    </source>
</evidence>
<sequence>MSLNIGINVVETDGRTAPAISGAPTSVAGLVLRSRRGPVDSVVRVSSVQQFAGRFGGYDARFLGAYAVDGFFGNGGRQAYVARVVGAGAAAASVTLKDRDGDDSLAVGAGYRGTPDPGAWGNDLHIAVADNPEFSTPLTATLDGNRPPRLQGEAWAARTVDLSPDDSGATRRLVLRVEAPAATLTVTFGNDSVPVPAQVTVDDVAAAVNNQAGTRVRAEAAGGGLLLIGRGKGGTAKLSVLTGADGDDETRELLGFPDGTVSASGTNSANPSYTSARVATMAGFRVGDRVRLDDGIASDWVRITAIEQAGPADYVLTWDEPAAAGDRNEYRVEDRATVSTCEFDLVVRRGAAADGPGLQTIETWTKLSLDASRPNYAPTKVNDPRAGSASIVLTDPSPGDFTGRDVPAVTPGVRLGLPTPDSGGLTRTEGADGDDPTAGDYRAALTRFDTSAIQLLSVPEAMADALMRPVTQAALNYCEARGDAMFVGHTPKGQDSDGARGFGQDFRAAKVYGALYWPWITVSDPLGAGAAPTRVVPPTGHVLGVYARIDQTRGVWKAPAGDEAVLRGALAVERDVTDTDNTELVKNGSVNSVRAVRGAGIVVDTSRTLSTDTRWLFVGVRLLFNYVKSSLREGLRWVKQEPNRDTLWNKVKYNSVTPFLMRLHQARAFGSGRPEDVFTVVCGPENNPPDEVALGNLRIEVYFYPSSPAETILVMVGQQDSGASASEN</sequence>
<gene>
    <name evidence="4" type="ORF">JEQ17_37720</name>
</gene>
<proteinExistence type="inferred from homology"/>
<comment type="similarity">
    <text evidence="1">Belongs to the myoviridae tail sheath protein family.</text>
</comment>
<organism evidence="4 5">
    <name type="scientific">Streptomyces liliifuscus</name>
    <dbReference type="NCBI Taxonomy" id="2797636"/>
    <lineage>
        <taxon>Bacteria</taxon>
        <taxon>Bacillati</taxon>
        <taxon>Actinomycetota</taxon>
        <taxon>Actinomycetes</taxon>
        <taxon>Kitasatosporales</taxon>
        <taxon>Streptomycetaceae</taxon>
        <taxon>Streptomyces</taxon>
    </lineage>
</organism>
<feature type="domain" description="Tail sheath protein subtilisin-like" evidence="3">
    <location>
        <begin position="437"/>
        <end position="608"/>
    </location>
</feature>
<protein>
    <submittedName>
        <fullName evidence="4">Phage tail sheath family protein</fullName>
    </submittedName>
</protein>
<keyword evidence="5" id="KW-1185">Reference proteome</keyword>
<evidence type="ECO:0000313" key="5">
    <source>
        <dbReference type="Proteomes" id="UP000595636"/>
    </source>
</evidence>
<feature type="region of interest" description="Disordered" evidence="2">
    <location>
        <begin position="375"/>
        <end position="436"/>
    </location>
</feature>
<name>A0A7T7L179_9ACTN</name>
<dbReference type="EMBL" id="CP066831">
    <property type="protein sequence ID" value="QQM44585.1"/>
    <property type="molecule type" value="Genomic_DNA"/>
</dbReference>
<dbReference type="PANTHER" id="PTHR35861:SF1">
    <property type="entry name" value="PHAGE TAIL SHEATH PROTEIN"/>
    <property type="match status" value="1"/>
</dbReference>
<dbReference type="AlphaFoldDB" id="A0A7T7L179"/>
<dbReference type="Gene3D" id="3.40.50.11780">
    <property type="match status" value="2"/>
</dbReference>
<dbReference type="Pfam" id="PF04984">
    <property type="entry name" value="Phage_sheath_1"/>
    <property type="match status" value="1"/>
</dbReference>
<dbReference type="InterPro" id="IPR035089">
    <property type="entry name" value="Phage_sheath_subtilisin"/>
</dbReference>
<evidence type="ECO:0000259" key="3">
    <source>
        <dbReference type="Pfam" id="PF04984"/>
    </source>
</evidence>
<accession>A0A7T7L179</accession>
<evidence type="ECO:0000256" key="1">
    <source>
        <dbReference type="ARBA" id="ARBA00008005"/>
    </source>
</evidence>
<dbReference type="InterPro" id="IPR052042">
    <property type="entry name" value="Tail_sheath_structural"/>
</dbReference>
<reference evidence="4 5" key="1">
    <citation type="submission" date="2020-12" db="EMBL/GenBank/DDBJ databases">
        <title>A novel species.</title>
        <authorList>
            <person name="Li K."/>
        </authorList>
    </citation>
    <scope>NUCLEOTIDE SEQUENCE [LARGE SCALE GENOMIC DNA]</scope>
    <source>
        <strain evidence="4 5">ZYC-3</strain>
    </source>
</reference>
<dbReference type="RefSeq" id="WP_200399431.1">
    <property type="nucleotide sequence ID" value="NZ_CP066831.1"/>
</dbReference>
<dbReference type="KEGG" id="slf:JEQ17_37720"/>
<dbReference type="Proteomes" id="UP000595636">
    <property type="component" value="Chromosome"/>
</dbReference>
<dbReference type="PANTHER" id="PTHR35861">
    <property type="match status" value="1"/>
</dbReference>